<dbReference type="Gene3D" id="3.90.550.10">
    <property type="entry name" value="Spore Coat Polysaccharide Biosynthesis Protein SpsA, Chain A"/>
    <property type="match status" value="1"/>
</dbReference>
<dbReference type="EMBL" id="LCCC01000030">
    <property type="protein sequence ID" value="KKS23415.1"/>
    <property type="molecule type" value="Genomic_DNA"/>
</dbReference>
<dbReference type="AlphaFoldDB" id="A0A0G0XEZ9"/>
<dbReference type="InterPro" id="IPR029044">
    <property type="entry name" value="Nucleotide-diphossugar_trans"/>
</dbReference>
<dbReference type="Proteomes" id="UP000033949">
    <property type="component" value="Unassembled WGS sequence"/>
</dbReference>
<proteinExistence type="predicted"/>
<protein>
    <submittedName>
        <fullName evidence="2">Glycosyltransferase/rhamnosyltransferase</fullName>
    </submittedName>
</protein>
<dbReference type="PANTHER" id="PTHR43179">
    <property type="entry name" value="RHAMNOSYLTRANSFERASE WBBL"/>
    <property type="match status" value="1"/>
</dbReference>
<evidence type="ECO:0000259" key="1">
    <source>
        <dbReference type="Pfam" id="PF00535"/>
    </source>
</evidence>
<feature type="domain" description="Glycosyltransferase 2-like" evidence="1">
    <location>
        <begin position="5"/>
        <end position="126"/>
    </location>
</feature>
<comment type="caution">
    <text evidence="2">The sequence shown here is derived from an EMBL/GenBank/DDBJ whole genome shotgun (WGS) entry which is preliminary data.</text>
</comment>
<dbReference type="InterPro" id="IPR001173">
    <property type="entry name" value="Glyco_trans_2-like"/>
</dbReference>
<accession>A0A0G0XEZ9</accession>
<dbReference type="CDD" id="cd04186">
    <property type="entry name" value="GT_2_like_c"/>
    <property type="match status" value="1"/>
</dbReference>
<dbReference type="GO" id="GO:0016740">
    <property type="term" value="F:transferase activity"/>
    <property type="evidence" value="ECO:0007669"/>
    <property type="project" value="UniProtKB-KW"/>
</dbReference>
<dbReference type="Pfam" id="PF00535">
    <property type="entry name" value="Glycos_transf_2"/>
    <property type="match status" value="1"/>
</dbReference>
<dbReference type="PANTHER" id="PTHR43179:SF7">
    <property type="entry name" value="RHAMNOSYLTRANSFERASE WBBL"/>
    <property type="match status" value="1"/>
</dbReference>
<dbReference type="SUPFAM" id="SSF53448">
    <property type="entry name" value="Nucleotide-diphospho-sugar transferases"/>
    <property type="match status" value="1"/>
</dbReference>
<sequence length="270" mass="30583">MIELSVVIVTYNSEKQIGLLLDSIYKDRGNIDLEVIVLDNNSADASLLVVRNHKTKPLCIQMGSNTGFSIAVNQGLKKAKGNYLLLLNPDTVVQKGTLKKLLDFAKNTSPFGAVSPRLLNPDGKPQASVYKFPTITNAIMKNFFNCQNCFGKYLPDNRVQKVDVATMAAFLIPRTTFKMVGGLDEKYFMYYEDVDYCRRLHESKLPVYYLPSAKIKHVHGASGRFSSHYQSPLLASSRLYYGEFYSNVLNLVLWIGHKWQVILRGHKFRD</sequence>
<evidence type="ECO:0000313" key="2">
    <source>
        <dbReference type="EMBL" id="KKS23415.1"/>
    </source>
</evidence>
<name>A0A0G0XEZ9_9BACT</name>
<organism evidence="2 3">
    <name type="scientific">Candidatus Nomurabacteria bacterium GW2011_GWC2_41_8</name>
    <dbReference type="NCBI Taxonomy" id="1618755"/>
    <lineage>
        <taxon>Bacteria</taxon>
        <taxon>Candidatus Nomuraibacteriota</taxon>
    </lineage>
</organism>
<gene>
    <name evidence="2" type="ORF">UU82_C0030G0002</name>
</gene>
<keyword evidence="2" id="KW-0808">Transferase</keyword>
<reference evidence="2 3" key="1">
    <citation type="journal article" date="2015" name="Nature">
        <title>rRNA introns, odd ribosomes, and small enigmatic genomes across a large radiation of phyla.</title>
        <authorList>
            <person name="Brown C.T."/>
            <person name="Hug L.A."/>
            <person name="Thomas B.C."/>
            <person name="Sharon I."/>
            <person name="Castelle C.J."/>
            <person name="Singh A."/>
            <person name="Wilkins M.J."/>
            <person name="Williams K.H."/>
            <person name="Banfield J.F."/>
        </authorList>
    </citation>
    <scope>NUCLEOTIDE SEQUENCE [LARGE SCALE GENOMIC DNA]</scope>
</reference>
<evidence type="ECO:0000313" key="3">
    <source>
        <dbReference type="Proteomes" id="UP000033949"/>
    </source>
</evidence>